<evidence type="ECO:0000313" key="1">
    <source>
        <dbReference type="EMBL" id="KAF1841125.1"/>
    </source>
</evidence>
<name>A0A9P4G8S7_9PLEO</name>
<dbReference type="OrthoDB" id="4525710at2759"/>
<proteinExistence type="predicted"/>
<evidence type="ECO:0008006" key="3">
    <source>
        <dbReference type="Google" id="ProtNLM"/>
    </source>
</evidence>
<accession>A0A9P4G8S7</accession>
<comment type="caution">
    <text evidence="1">The sequence shown here is derived from an EMBL/GenBank/DDBJ whole genome shotgun (WGS) entry which is preliminary data.</text>
</comment>
<protein>
    <recommendedName>
        <fullName evidence="3">Transcription factor domain-containing protein</fullName>
    </recommendedName>
</protein>
<dbReference type="EMBL" id="ML976619">
    <property type="protein sequence ID" value="KAF1841125.1"/>
    <property type="molecule type" value="Genomic_DNA"/>
</dbReference>
<gene>
    <name evidence="1" type="ORF">K460DRAFT_198863</name>
</gene>
<sequence length="268" mass="30636">MFSHEHTLTASILLLSYEIHGAQRSEDYRRHFLGLAILIKERGINAQSTGTDRANFWIYIRHEIVVAMASEKPLISDPSEWAVLWDEGETREDVLGNRVLWILARVVNLVFGENGKNEVGKAQREDFLHEIEIWRAGLSETFVGIPYGDKDEDGFRRVYFPVTAAAAAAFWYHIVHILLYTEPTLQDESYIPLIQEQAMQITNIAISDFPPALKVFSTHGLFYAAKHIHGISRKARIWKVLDDVEAHTGYSTRTTVKLLQALIEDEMQ</sequence>
<dbReference type="AlphaFoldDB" id="A0A9P4G8S7"/>
<dbReference type="GeneID" id="63844427"/>
<evidence type="ECO:0000313" key="2">
    <source>
        <dbReference type="Proteomes" id="UP000800039"/>
    </source>
</evidence>
<reference evidence="1" key="1">
    <citation type="submission" date="2020-01" db="EMBL/GenBank/DDBJ databases">
        <authorList>
            <consortium name="DOE Joint Genome Institute"/>
            <person name="Haridas S."/>
            <person name="Albert R."/>
            <person name="Binder M."/>
            <person name="Bloem J."/>
            <person name="Labutti K."/>
            <person name="Salamov A."/>
            <person name="Andreopoulos B."/>
            <person name="Baker S.E."/>
            <person name="Barry K."/>
            <person name="Bills G."/>
            <person name="Bluhm B.H."/>
            <person name="Cannon C."/>
            <person name="Castanera R."/>
            <person name="Culley D.E."/>
            <person name="Daum C."/>
            <person name="Ezra D."/>
            <person name="Gonzalez J.B."/>
            <person name="Henrissat B."/>
            <person name="Kuo A."/>
            <person name="Liang C."/>
            <person name="Lipzen A."/>
            <person name="Lutzoni F."/>
            <person name="Magnuson J."/>
            <person name="Mondo S."/>
            <person name="Nolan M."/>
            <person name="Ohm R."/>
            <person name="Pangilinan J."/>
            <person name="Park H.-J."/>
            <person name="Ramirez L."/>
            <person name="Alfaro M."/>
            <person name="Sun H."/>
            <person name="Tritt A."/>
            <person name="Yoshinaga Y."/>
            <person name="Zwiers L.-H."/>
            <person name="Turgeon B.G."/>
            <person name="Goodwin S.B."/>
            <person name="Spatafora J.W."/>
            <person name="Crous P.W."/>
            <person name="Grigoriev I.V."/>
        </authorList>
    </citation>
    <scope>NUCLEOTIDE SEQUENCE</scope>
    <source>
        <strain evidence="1">CBS 394.84</strain>
    </source>
</reference>
<keyword evidence="2" id="KW-1185">Reference proteome</keyword>
<dbReference type="Proteomes" id="UP000800039">
    <property type="component" value="Unassembled WGS sequence"/>
</dbReference>
<dbReference type="RefSeq" id="XP_040783688.1">
    <property type="nucleotide sequence ID" value="XM_040927175.1"/>
</dbReference>
<organism evidence="1 2">
    <name type="scientific">Cucurbitaria berberidis CBS 394.84</name>
    <dbReference type="NCBI Taxonomy" id="1168544"/>
    <lineage>
        <taxon>Eukaryota</taxon>
        <taxon>Fungi</taxon>
        <taxon>Dikarya</taxon>
        <taxon>Ascomycota</taxon>
        <taxon>Pezizomycotina</taxon>
        <taxon>Dothideomycetes</taxon>
        <taxon>Pleosporomycetidae</taxon>
        <taxon>Pleosporales</taxon>
        <taxon>Pleosporineae</taxon>
        <taxon>Cucurbitariaceae</taxon>
        <taxon>Cucurbitaria</taxon>
    </lineage>
</organism>